<dbReference type="InterPro" id="IPR050563">
    <property type="entry name" value="4-hydroxybenzoyl-CoA_TE"/>
</dbReference>
<gene>
    <name evidence="1" type="ORF">LG45_12730</name>
</gene>
<dbReference type="SUPFAM" id="SSF54637">
    <property type="entry name" value="Thioesterase/thiol ester dehydrase-isomerase"/>
    <property type="match status" value="1"/>
</dbReference>
<name>A0A095SRB8_9FLAO</name>
<dbReference type="eggNOG" id="COG0824">
    <property type="taxonomic scope" value="Bacteria"/>
</dbReference>
<comment type="caution">
    <text evidence="1">The sequence shown here is derived from an EMBL/GenBank/DDBJ whole genome shotgun (WGS) entry which is preliminary data.</text>
</comment>
<dbReference type="PANTHER" id="PTHR31793:SF24">
    <property type="entry name" value="LONG-CHAIN ACYL-COA THIOESTERASE FADM"/>
    <property type="match status" value="1"/>
</dbReference>
<reference evidence="1 2" key="1">
    <citation type="submission" date="2014-09" db="EMBL/GenBank/DDBJ databases">
        <title>Whole Genome Shotgun of Flavobacterium aquatile LMG 4008.</title>
        <authorList>
            <person name="Gale A.N."/>
            <person name="Pipes S.E."/>
            <person name="Newman J.D."/>
        </authorList>
    </citation>
    <scope>NUCLEOTIDE SEQUENCE [LARGE SCALE GENOMIC DNA]</scope>
    <source>
        <strain evidence="1 2">LMG 4008</strain>
    </source>
</reference>
<dbReference type="OrthoDB" id="760345at2"/>
<dbReference type="STRING" id="1453498.LG45_12730"/>
<dbReference type="EMBL" id="JRHH01000005">
    <property type="protein sequence ID" value="KGD67087.1"/>
    <property type="molecule type" value="Genomic_DNA"/>
</dbReference>
<proteinExistence type="predicted"/>
<evidence type="ECO:0000313" key="1">
    <source>
        <dbReference type="EMBL" id="KGD67087.1"/>
    </source>
</evidence>
<dbReference type="InterPro" id="IPR029069">
    <property type="entry name" value="HotDog_dom_sf"/>
</dbReference>
<dbReference type="GO" id="GO:0047617">
    <property type="term" value="F:fatty acyl-CoA hydrolase activity"/>
    <property type="evidence" value="ECO:0007669"/>
    <property type="project" value="TreeGrafter"/>
</dbReference>
<dbReference type="Proteomes" id="UP000029554">
    <property type="component" value="Unassembled WGS sequence"/>
</dbReference>
<organism evidence="1 2">
    <name type="scientific">Flavobacterium aquatile LMG 4008 = ATCC 11947</name>
    <dbReference type="NCBI Taxonomy" id="1453498"/>
    <lineage>
        <taxon>Bacteria</taxon>
        <taxon>Pseudomonadati</taxon>
        <taxon>Bacteroidota</taxon>
        <taxon>Flavobacteriia</taxon>
        <taxon>Flavobacteriales</taxon>
        <taxon>Flavobacteriaceae</taxon>
        <taxon>Flavobacterium</taxon>
    </lineage>
</organism>
<evidence type="ECO:0000313" key="2">
    <source>
        <dbReference type="Proteomes" id="UP000029554"/>
    </source>
</evidence>
<sequence>MSTFTKEIHIRWADLDPNFHVRHSAYYDFGAQHRVEILEQLGMTVRVMQEQHFGPILFREECVFRKEMRMNQTVFISTKVGKVKEDASRWTLIHEFKNDKDELMATITVDGAWMDTKLRKIANPTPQIAIDVMNLMPKSDNFTQL</sequence>
<dbReference type="PANTHER" id="PTHR31793">
    <property type="entry name" value="4-HYDROXYBENZOYL-COA THIOESTERASE FAMILY MEMBER"/>
    <property type="match status" value="1"/>
</dbReference>
<dbReference type="AlphaFoldDB" id="A0A095SRB8"/>
<keyword evidence="2" id="KW-1185">Reference proteome</keyword>
<dbReference type="Pfam" id="PF13279">
    <property type="entry name" value="4HBT_2"/>
    <property type="match status" value="1"/>
</dbReference>
<accession>A0A095SRB8</accession>
<dbReference type="Gene3D" id="3.10.129.10">
    <property type="entry name" value="Hotdog Thioesterase"/>
    <property type="match status" value="1"/>
</dbReference>
<dbReference type="RefSeq" id="WP_035127604.1">
    <property type="nucleotide sequence ID" value="NZ_JRHH01000005.1"/>
</dbReference>
<dbReference type="CDD" id="cd00586">
    <property type="entry name" value="4HBT"/>
    <property type="match status" value="1"/>
</dbReference>
<protein>
    <submittedName>
        <fullName evidence="1">Thioesterase</fullName>
    </submittedName>
</protein>